<proteinExistence type="predicted"/>
<dbReference type="GO" id="GO:0052913">
    <property type="term" value="F:16S rRNA (guanine(966)-N(2))-methyltransferase activity"/>
    <property type="evidence" value="ECO:0007669"/>
    <property type="project" value="UniProtKB-EC"/>
</dbReference>
<name>A0A0J8DAZ5_CLOCY</name>
<protein>
    <submittedName>
        <fullName evidence="4">16S rRNA (Guanine(966)-N(2))-methyltransferase RsmD</fullName>
        <ecNumber evidence="4">2.1.1.171</ecNumber>
    </submittedName>
</protein>
<dbReference type="InterPro" id="IPR029063">
    <property type="entry name" value="SAM-dependent_MTases_sf"/>
</dbReference>
<dbReference type="PROSITE" id="PS00092">
    <property type="entry name" value="N6_MTASE"/>
    <property type="match status" value="1"/>
</dbReference>
<dbReference type="InterPro" id="IPR002052">
    <property type="entry name" value="DNA_methylase_N6_adenine_CS"/>
</dbReference>
<dbReference type="GO" id="GO:0003676">
    <property type="term" value="F:nucleic acid binding"/>
    <property type="evidence" value="ECO:0007669"/>
    <property type="project" value="InterPro"/>
</dbReference>
<feature type="region of interest" description="Disordered" evidence="3">
    <location>
        <begin position="1"/>
        <end position="24"/>
    </location>
</feature>
<keyword evidence="1 4" id="KW-0489">Methyltransferase</keyword>
<keyword evidence="5" id="KW-1185">Reference proteome</keyword>
<dbReference type="EMBL" id="LFVU01000027">
    <property type="protein sequence ID" value="KMT21468.1"/>
    <property type="molecule type" value="Genomic_DNA"/>
</dbReference>
<dbReference type="PIRSF" id="PIRSF004553">
    <property type="entry name" value="CHP00095"/>
    <property type="match status" value="1"/>
</dbReference>
<organism evidence="4 5">
    <name type="scientific">Clostridium cylindrosporum DSM 605</name>
    <dbReference type="NCBI Taxonomy" id="1121307"/>
    <lineage>
        <taxon>Bacteria</taxon>
        <taxon>Bacillati</taxon>
        <taxon>Bacillota</taxon>
        <taxon>Clostridia</taxon>
        <taxon>Eubacteriales</taxon>
        <taxon>Clostridiaceae</taxon>
        <taxon>Clostridium</taxon>
    </lineage>
</organism>
<dbReference type="AlphaFoldDB" id="A0A0J8DAZ5"/>
<dbReference type="EC" id="2.1.1.171" evidence="4"/>
<keyword evidence="2 4" id="KW-0808">Transferase</keyword>
<dbReference type="STRING" id="1121307.CLCY_2c02280"/>
<dbReference type="RefSeq" id="WP_048570902.1">
    <property type="nucleotide sequence ID" value="NZ_LFVU01000027.1"/>
</dbReference>
<dbReference type="Gene3D" id="3.40.50.150">
    <property type="entry name" value="Vaccinia Virus protein VP39"/>
    <property type="match status" value="1"/>
</dbReference>
<accession>A0A0J8DAZ5</accession>
<dbReference type="OrthoDB" id="9803017at2"/>
<evidence type="ECO:0000256" key="1">
    <source>
        <dbReference type="ARBA" id="ARBA00022603"/>
    </source>
</evidence>
<dbReference type="CDD" id="cd02440">
    <property type="entry name" value="AdoMet_MTases"/>
    <property type="match status" value="1"/>
</dbReference>
<reference evidence="4 5" key="1">
    <citation type="submission" date="2015-06" db="EMBL/GenBank/DDBJ databases">
        <title>Draft genome sequence of the purine-degrading Clostridium cylindrosporum HC-1 (DSM 605).</title>
        <authorList>
            <person name="Poehlein A."/>
            <person name="Schiel-Bengelsdorf B."/>
            <person name="Bengelsdorf F."/>
            <person name="Daniel R."/>
            <person name="Duerre P."/>
        </authorList>
    </citation>
    <scope>NUCLEOTIDE SEQUENCE [LARGE SCALE GENOMIC DNA]</scope>
    <source>
        <strain evidence="4 5">DSM 605</strain>
    </source>
</reference>
<evidence type="ECO:0000256" key="3">
    <source>
        <dbReference type="SAM" id="MobiDB-lite"/>
    </source>
</evidence>
<gene>
    <name evidence="4" type="primary">rsmD</name>
    <name evidence="4" type="ORF">CLCY_2c02280</name>
</gene>
<evidence type="ECO:0000256" key="2">
    <source>
        <dbReference type="ARBA" id="ARBA00022679"/>
    </source>
</evidence>
<dbReference type="PANTHER" id="PTHR43542:SF1">
    <property type="entry name" value="METHYLTRANSFERASE"/>
    <property type="match status" value="1"/>
</dbReference>
<dbReference type="SUPFAM" id="SSF53335">
    <property type="entry name" value="S-adenosyl-L-methionine-dependent methyltransferases"/>
    <property type="match status" value="1"/>
</dbReference>
<feature type="compositionally biased region" description="Basic and acidic residues" evidence="3">
    <location>
        <begin position="14"/>
        <end position="24"/>
    </location>
</feature>
<evidence type="ECO:0000313" key="4">
    <source>
        <dbReference type="EMBL" id="KMT21468.1"/>
    </source>
</evidence>
<dbReference type="PANTHER" id="PTHR43542">
    <property type="entry name" value="METHYLTRANSFERASE"/>
    <property type="match status" value="1"/>
</dbReference>
<dbReference type="InterPro" id="IPR004398">
    <property type="entry name" value="RNA_MeTrfase_RsmD"/>
</dbReference>
<dbReference type="PATRIC" id="fig|1121307.3.peg.1085"/>
<sequence>MRIISGSAKGRKIKTPDGLDTRPTSDRVKESVFNIILRYVFDANVLDLFGGTGNLGLEALSRGANQCIFVEQNKKAYNTLRENISDLGFGEKAVTYNKDSFSILNQLAIEGKSFNLIFLDPPYGKGYVEKSIEEIDKLNLLEEDGLIVSEYDNVDNVSEKIGNFEVYRTEKYGRVRISFWRKEIGNE</sequence>
<dbReference type="Pfam" id="PF03602">
    <property type="entry name" value="Cons_hypoth95"/>
    <property type="match status" value="1"/>
</dbReference>
<comment type="caution">
    <text evidence="4">The sequence shown here is derived from an EMBL/GenBank/DDBJ whole genome shotgun (WGS) entry which is preliminary data.</text>
</comment>
<dbReference type="Proteomes" id="UP000036756">
    <property type="component" value="Unassembled WGS sequence"/>
</dbReference>
<evidence type="ECO:0000313" key="5">
    <source>
        <dbReference type="Proteomes" id="UP000036756"/>
    </source>
</evidence>
<dbReference type="NCBIfam" id="TIGR00095">
    <property type="entry name" value="16S rRNA (guanine(966)-N(2))-methyltransferase RsmD"/>
    <property type="match status" value="1"/>
</dbReference>